<reference evidence="3" key="1">
    <citation type="journal article" date="2021" name="Proc. Natl. Acad. Sci. U.S.A.">
        <title>A Catalog of Tens of Thousands of Viruses from Human Metagenomes Reveals Hidden Associations with Chronic Diseases.</title>
        <authorList>
            <person name="Tisza M.J."/>
            <person name="Buck C.B."/>
        </authorList>
    </citation>
    <scope>NUCLEOTIDE SEQUENCE</scope>
    <source>
        <strain evidence="3">CtXBp18</strain>
    </source>
</reference>
<evidence type="ECO:0000256" key="1">
    <source>
        <dbReference type="SAM" id="MobiDB-lite"/>
    </source>
</evidence>
<name>A0A8S5PJC8_9CAUD</name>
<dbReference type="PANTHER" id="PTHR39196:SF1">
    <property type="entry name" value="PRIMOSOME, DNAD SUBUNIT"/>
    <property type="match status" value="1"/>
</dbReference>
<feature type="compositionally biased region" description="Basic and acidic residues" evidence="1">
    <location>
        <begin position="154"/>
        <end position="171"/>
    </location>
</feature>
<sequence>MARQEKKNLDWFMLNCQLDDKFELIESEFGITGFAVIVKLFMKIYGGEGYYCEWNDDVALVFAKRNGVGAGVVSEIISAAVRRGIFDRKMYEEHSVLTSAGIQKRYFSITGRRKNSRTEYLLVSYTQKSESAGSKADNARNMRAEKCNNVSKNPTEKTREDKRRKDDIIEDKRRYGAHEKVKLSGEEYSRLKAMSSESVVKKYISKLDEWCYKSGKSCHSCYDTIAEWILRDGRGAESTSERSYDLDKWQELADNFDPNELGFEEDDE</sequence>
<protein>
    <recommendedName>
        <fullName evidence="2">Lin1244/Lin1753-like N-terminal domain-containing protein</fullName>
    </recommendedName>
</protein>
<feature type="compositionally biased region" description="Basic and acidic residues" evidence="1">
    <location>
        <begin position="137"/>
        <end position="146"/>
    </location>
</feature>
<dbReference type="InterPro" id="IPR025400">
    <property type="entry name" value="Lin1244/Lin1753-like_N"/>
</dbReference>
<feature type="domain" description="Lin1244/Lin1753-like N-terminal" evidence="2">
    <location>
        <begin position="15"/>
        <end position="102"/>
    </location>
</feature>
<feature type="region of interest" description="Disordered" evidence="1">
    <location>
        <begin position="132"/>
        <end position="171"/>
    </location>
</feature>
<evidence type="ECO:0000259" key="2">
    <source>
        <dbReference type="Pfam" id="PF14297"/>
    </source>
</evidence>
<proteinExistence type="predicted"/>
<evidence type="ECO:0000313" key="3">
    <source>
        <dbReference type="EMBL" id="DAE06824.1"/>
    </source>
</evidence>
<dbReference type="PANTHER" id="PTHR39196">
    <property type="entry name" value="PRIMOSOME, DNAD SUBUNIT"/>
    <property type="match status" value="1"/>
</dbReference>
<accession>A0A8S5PJC8</accession>
<dbReference type="EMBL" id="BK015442">
    <property type="protein sequence ID" value="DAE06824.1"/>
    <property type="molecule type" value="Genomic_DNA"/>
</dbReference>
<dbReference type="Pfam" id="PF14297">
    <property type="entry name" value="Lin1244_N"/>
    <property type="match status" value="1"/>
</dbReference>
<organism evidence="3">
    <name type="scientific">Siphoviridae sp. ctXBp18</name>
    <dbReference type="NCBI Taxonomy" id="2825541"/>
    <lineage>
        <taxon>Viruses</taxon>
        <taxon>Duplodnaviria</taxon>
        <taxon>Heunggongvirae</taxon>
        <taxon>Uroviricota</taxon>
        <taxon>Caudoviricetes</taxon>
    </lineage>
</organism>